<comment type="caution">
    <text evidence="2">The sequence shown here is derived from an EMBL/GenBank/DDBJ whole genome shotgun (WGS) entry which is preliminary data.</text>
</comment>
<evidence type="ECO:0008006" key="4">
    <source>
        <dbReference type="Google" id="ProtNLM"/>
    </source>
</evidence>
<dbReference type="InterPro" id="IPR021851">
    <property type="entry name" value="DUF3455"/>
</dbReference>
<dbReference type="EMBL" id="JBFXLU010000397">
    <property type="protein sequence ID" value="KAL2827479.1"/>
    <property type="molecule type" value="Genomic_DNA"/>
</dbReference>
<keyword evidence="1" id="KW-0732">Signal</keyword>
<dbReference type="PANTHER" id="PTHR35567">
    <property type="entry name" value="MALATE DEHYDROGENASE (AFU_ORTHOLOGUE AFUA_2G13800)"/>
    <property type="match status" value="1"/>
</dbReference>
<dbReference type="PANTHER" id="PTHR35567:SF1">
    <property type="entry name" value="CONSERVED FUNGAL PROTEIN (AFU_ORTHOLOGUE AFUA_1G14230)"/>
    <property type="match status" value="1"/>
</dbReference>
<keyword evidence="3" id="KW-1185">Reference proteome</keyword>
<sequence>MHSILFLASCLAASTVSAAPVFSNLYDFSDDVAEYLGRVSRHISRVEDIFDSSLSCDPTSVTLPSFASGLPAPTDGQRALYVALGRGTQNYTCATSTADSEPVAVGALARLYNATCYAANYPDMIELLPAIAYRMRLPNDESSPMAPANLNLIGHHFFEGKVPVFNLDTTAQRQLGVAKVKKDADLDAPDTAIQGANGAVSWLYLSAVNGTVPNGRYTGVYRVDTAGGSPPKTCEGLDAQFTVEYAANYYIYGQ</sequence>
<dbReference type="InterPro" id="IPR021706">
    <property type="entry name" value="DUF2990"/>
</dbReference>
<accession>A0ABR4II83</accession>
<name>A0ABR4II83_9EURO</name>
<evidence type="ECO:0000313" key="2">
    <source>
        <dbReference type="EMBL" id="KAL2827479.1"/>
    </source>
</evidence>
<feature type="chain" id="PRO_5046069403" description="Malate dehydrogenase" evidence="1">
    <location>
        <begin position="19"/>
        <end position="254"/>
    </location>
</feature>
<organism evidence="2 3">
    <name type="scientific">Aspergillus pseudoustus</name>
    <dbReference type="NCBI Taxonomy" id="1810923"/>
    <lineage>
        <taxon>Eukaryota</taxon>
        <taxon>Fungi</taxon>
        <taxon>Dikarya</taxon>
        <taxon>Ascomycota</taxon>
        <taxon>Pezizomycotina</taxon>
        <taxon>Eurotiomycetes</taxon>
        <taxon>Eurotiomycetidae</taxon>
        <taxon>Eurotiales</taxon>
        <taxon>Aspergillaceae</taxon>
        <taxon>Aspergillus</taxon>
        <taxon>Aspergillus subgen. Nidulantes</taxon>
    </lineage>
</organism>
<evidence type="ECO:0000313" key="3">
    <source>
        <dbReference type="Proteomes" id="UP001610446"/>
    </source>
</evidence>
<dbReference type="Proteomes" id="UP001610446">
    <property type="component" value="Unassembled WGS sequence"/>
</dbReference>
<dbReference type="Pfam" id="PF11937">
    <property type="entry name" value="DUF3455"/>
    <property type="match status" value="1"/>
</dbReference>
<reference evidence="2 3" key="1">
    <citation type="submission" date="2024-07" db="EMBL/GenBank/DDBJ databases">
        <title>Section-level genome sequencing and comparative genomics of Aspergillus sections Usti and Cavernicolus.</title>
        <authorList>
            <consortium name="Lawrence Berkeley National Laboratory"/>
            <person name="Nybo J.L."/>
            <person name="Vesth T.C."/>
            <person name="Theobald S."/>
            <person name="Frisvad J.C."/>
            <person name="Larsen T.O."/>
            <person name="Kjaerboelling I."/>
            <person name="Rothschild-Mancinelli K."/>
            <person name="Lyhne E.K."/>
            <person name="Kogle M.E."/>
            <person name="Barry K."/>
            <person name="Clum A."/>
            <person name="Na H."/>
            <person name="Ledsgaard L."/>
            <person name="Lin J."/>
            <person name="Lipzen A."/>
            <person name="Kuo A."/>
            <person name="Riley R."/>
            <person name="Mondo S."/>
            <person name="Labutti K."/>
            <person name="Haridas S."/>
            <person name="Pangalinan J."/>
            <person name="Salamov A.A."/>
            <person name="Simmons B.A."/>
            <person name="Magnuson J.K."/>
            <person name="Chen J."/>
            <person name="Drula E."/>
            <person name="Henrissat B."/>
            <person name="Wiebenga A."/>
            <person name="Lubbers R.J."/>
            <person name="Gomes A.C."/>
            <person name="Makela M.R."/>
            <person name="Stajich J."/>
            <person name="Grigoriev I.V."/>
            <person name="Mortensen U.H."/>
            <person name="De Vries R.P."/>
            <person name="Baker S.E."/>
            <person name="Andersen M.R."/>
        </authorList>
    </citation>
    <scope>NUCLEOTIDE SEQUENCE [LARGE SCALE GENOMIC DNA]</scope>
    <source>
        <strain evidence="2 3">CBS 123904</strain>
    </source>
</reference>
<protein>
    <recommendedName>
        <fullName evidence="4">Malate dehydrogenase</fullName>
    </recommendedName>
</protein>
<gene>
    <name evidence="2" type="ORF">BJY01DRAFT_229082</name>
</gene>
<feature type="signal peptide" evidence="1">
    <location>
        <begin position="1"/>
        <end position="18"/>
    </location>
</feature>
<evidence type="ECO:0000256" key="1">
    <source>
        <dbReference type="SAM" id="SignalP"/>
    </source>
</evidence>
<dbReference type="Pfam" id="PF11693">
    <property type="entry name" value="DUF2990"/>
    <property type="match status" value="1"/>
</dbReference>
<proteinExistence type="predicted"/>